<sequence>MFKISHPVLFLYVSYLNETFVTCSATIAYISKYITTVFSRPSCHLTSQPMATEIQLVFVTSWLFYIKMLKREVSHRIQTLLNIYVLVFVKFICSLSHCGAKKQKRHYFVFQCGMKPVLFRGQDKVLNKRMLST</sequence>
<feature type="transmembrane region" description="Helical" evidence="1">
    <location>
        <begin position="9"/>
        <end position="30"/>
    </location>
</feature>
<proteinExistence type="predicted"/>
<protein>
    <submittedName>
        <fullName evidence="2">Uncharacterized protein</fullName>
    </submittedName>
</protein>
<evidence type="ECO:0000256" key="1">
    <source>
        <dbReference type="SAM" id="Phobius"/>
    </source>
</evidence>
<reference evidence="2" key="1">
    <citation type="submission" date="2017-07" db="EMBL/GenBank/DDBJ databases">
        <authorList>
            <person name="Mikheyev A."/>
            <person name="Grau M."/>
        </authorList>
    </citation>
    <scope>NUCLEOTIDE SEQUENCE</scope>
    <source>
        <tissue evidence="2">Venom_gland</tissue>
    </source>
</reference>
<accession>A0A2D4L618</accession>
<keyword evidence="1" id="KW-0812">Transmembrane</keyword>
<evidence type="ECO:0000313" key="2">
    <source>
        <dbReference type="EMBL" id="LAB16376.1"/>
    </source>
</evidence>
<organism evidence="2">
    <name type="scientific">Micrurus spixii</name>
    <name type="common">Amazon coral snake</name>
    <dbReference type="NCBI Taxonomy" id="129469"/>
    <lineage>
        <taxon>Eukaryota</taxon>
        <taxon>Metazoa</taxon>
        <taxon>Chordata</taxon>
        <taxon>Craniata</taxon>
        <taxon>Vertebrata</taxon>
        <taxon>Euteleostomi</taxon>
        <taxon>Lepidosauria</taxon>
        <taxon>Squamata</taxon>
        <taxon>Bifurcata</taxon>
        <taxon>Unidentata</taxon>
        <taxon>Episquamata</taxon>
        <taxon>Toxicofera</taxon>
        <taxon>Serpentes</taxon>
        <taxon>Colubroidea</taxon>
        <taxon>Elapidae</taxon>
        <taxon>Elapinae</taxon>
        <taxon>Micrurus</taxon>
    </lineage>
</organism>
<keyword evidence="1" id="KW-0472">Membrane</keyword>
<dbReference type="EMBL" id="IACM01001127">
    <property type="protein sequence ID" value="LAB16376.1"/>
    <property type="molecule type" value="Transcribed_RNA"/>
</dbReference>
<keyword evidence="1" id="KW-1133">Transmembrane helix</keyword>
<feature type="transmembrane region" description="Helical" evidence="1">
    <location>
        <begin position="80"/>
        <end position="97"/>
    </location>
</feature>
<reference evidence="2" key="2">
    <citation type="submission" date="2017-11" db="EMBL/GenBank/DDBJ databases">
        <title>Coralsnake Venomics: Analyses of Venom Gland Transcriptomes and Proteomes of Six Brazilian Taxa.</title>
        <authorList>
            <person name="Aird S.D."/>
            <person name="Jorge da Silva N."/>
            <person name="Qiu L."/>
            <person name="Villar-Briones A."/>
            <person name="Aparecida-Saddi V."/>
            <person name="Campos-Telles M.P."/>
            <person name="Grau M."/>
            <person name="Mikheyev A.S."/>
        </authorList>
    </citation>
    <scope>NUCLEOTIDE SEQUENCE</scope>
    <source>
        <tissue evidence="2">Venom_gland</tissue>
    </source>
</reference>
<name>A0A2D4L618_9SAUR</name>
<dbReference type="AlphaFoldDB" id="A0A2D4L618"/>